<evidence type="ECO:0000313" key="3">
    <source>
        <dbReference type="EMBL" id="GFY71544.1"/>
    </source>
</evidence>
<keyword evidence="4" id="KW-1185">Reference proteome</keyword>
<feature type="signal peptide" evidence="1">
    <location>
        <begin position="1"/>
        <end position="20"/>
    </location>
</feature>
<dbReference type="Proteomes" id="UP000886998">
    <property type="component" value="Unassembled WGS sequence"/>
</dbReference>
<comment type="caution">
    <text evidence="2">The sequence shown here is derived from an EMBL/GenBank/DDBJ whole genome shotgun (WGS) entry which is preliminary data.</text>
</comment>
<dbReference type="AlphaFoldDB" id="A0A8X6WTB0"/>
<evidence type="ECO:0000313" key="4">
    <source>
        <dbReference type="Proteomes" id="UP000886998"/>
    </source>
</evidence>
<feature type="chain" id="PRO_5036658737" evidence="1">
    <location>
        <begin position="21"/>
        <end position="67"/>
    </location>
</feature>
<name>A0A8X6WTB0_9ARAC</name>
<proteinExistence type="predicted"/>
<dbReference type="EMBL" id="BMAV01018923">
    <property type="protein sequence ID" value="GFY71544.1"/>
    <property type="molecule type" value="Genomic_DNA"/>
</dbReference>
<accession>A0A8X6WTB0</accession>
<evidence type="ECO:0000313" key="2">
    <source>
        <dbReference type="EMBL" id="GFY39416.1"/>
    </source>
</evidence>
<organism evidence="2 4">
    <name type="scientific">Trichonephila inaurata madagascariensis</name>
    <dbReference type="NCBI Taxonomy" id="2747483"/>
    <lineage>
        <taxon>Eukaryota</taxon>
        <taxon>Metazoa</taxon>
        <taxon>Ecdysozoa</taxon>
        <taxon>Arthropoda</taxon>
        <taxon>Chelicerata</taxon>
        <taxon>Arachnida</taxon>
        <taxon>Araneae</taxon>
        <taxon>Araneomorphae</taxon>
        <taxon>Entelegynae</taxon>
        <taxon>Araneoidea</taxon>
        <taxon>Nephilidae</taxon>
        <taxon>Trichonephila</taxon>
        <taxon>Trichonephila inaurata</taxon>
    </lineage>
</organism>
<gene>
    <name evidence="3" type="ORF">TNIN_407231</name>
    <name evidence="2" type="ORF">TNIN_434041</name>
</gene>
<dbReference type="EMBL" id="BMAV01001372">
    <property type="protein sequence ID" value="GFY39416.1"/>
    <property type="molecule type" value="Genomic_DNA"/>
</dbReference>
<evidence type="ECO:0000256" key="1">
    <source>
        <dbReference type="SAM" id="SignalP"/>
    </source>
</evidence>
<protein>
    <submittedName>
        <fullName evidence="2">Uncharacterized protein</fullName>
    </submittedName>
</protein>
<reference evidence="2" key="1">
    <citation type="submission" date="2020-08" db="EMBL/GenBank/DDBJ databases">
        <title>Multicomponent nature underlies the extraordinary mechanical properties of spider dragline silk.</title>
        <authorList>
            <person name="Kono N."/>
            <person name="Nakamura H."/>
            <person name="Mori M."/>
            <person name="Yoshida Y."/>
            <person name="Ohtoshi R."/>
            <person name="Malay A.D."/>
            <person name="Moran D.A.P."/>
            <person name="Tomita M."/>
            <person name="Numata K."/>
            <person name="Arakawa K."/>
        </authorList>
    </citation>
    <scope>NUCLEOTIDE SEQUENCE</scope>
</reference>
<keyword evidence="1" id="KW-0732">Signal</keyword>
<sequence>MRVLKRNFGTILFAFLKCLCHEVKMTSDYTMDFLGTLYSRQIVSLPSGILKKMFHKKQNIRKNYNKK</sequence>